<accession>A0ACA9NQX8</accession>
<evidence type="ECO:0000313" key="2">
    <source>
        <dbReference type="Proteomes" id="UP000789920"/>
    </source>
</evidence>
<proteinExistence type="predicted"/>
<gene>
    <name evidence="1" type="ORF">RPERSI_LOCUS8642</name>
</gene>
<name>A0ACA9NQX8_9GLOM</name>
<evidence type="ECO:0000313" key="1">
    <source>
        <dbReference type="EMBL" id="CAG8670224.1"/>
    </source>
</evidence>
<organism evidence="1 2">
    <name type="scientific">Racocetra persica</name>
    <dbReference type="NCBI Taxonomy" id="160502"/>
    <lineage>
        <taxon>Eukaryota</taxon>
        <taxon>Fungi</taxon>
        <taxon>Fungi incertae sedis</taxon>
        <taxon>Mucoromycota</taxon>
        <taxon>Glomeromycotina</taxon>
        <taxon>Glomeromycetes</taxon>
        <taxon>Diversisporales</taxon>
        <taxon>Gigasporaceae</taxon>
        <taxon>Racocetra</taxon>
    </lineage>
</organism>
<keyword evidence="2" id="KW-1185">Reference proteome</keyword>
<protein>
    <submittedName>
        <fullName evidence="1">6880_t:CDS:1</fullName>
    </submittedName>
</protein>
<feature type="non-terminal residue" evidence="1">
    <location>
        <position position="217"/>
    </location>
</feature>
<dbReference type="Proteomes" id="UP000789920">
    <property type="component" value="Unassembled WGS sequence"/>
</dbReference>
<comment type="caution">
    <text evidence="1">The sequence shown here is derived from an EMBL/GenBank/DDBJ whole genome shotgun (WGS) entry which is preliminary data.</text>
</comment>
<reference evidence="1" key="1">
    <citation type="submission" date="2021-06" db="EMBL/GenBank/DDBJ databases">
        <authorList>
            <person name="Kallberg Y."/>
            <person name="Tangrot J."/>
            <person name="Rosling A."/>
        </authorList>
    </citation>
    <scope>NUCLEOTIDE SEQUENCE</scope>
    <source>
        <strain evidence="1">MA461A</strain>
    </source>
</reference>
<dbReference type="EMBL" id="CAJVQC010015769">
    <property type="protein sequence ID" value="CAG8670224.1"/>
    <property type="molecule type" value="Genomic_DNA"/>
</dbReference>
<sequence>MSYDLKSLSFESLEPALIFYHRIELKLWTGDEEKEANKFYDAIEYALQDELLENQRKEKLLLLKKTPPEIISISDLKQPQSSKNWGRPCCSDSLSMEVIDITSNVFEEFGIGRRCGRRINNIWKLSKDWNKNQSERNFLMQVIEPLLSVALDDLLVDVTCILKGELQSQANQDYKSTNTKASAIGDRPDIIFTVKISEKALELLYVESGRCITTEKK</sequence>